<dbReference type="EMBL" id="KK365151">
    <property type="protein sequence ID" value="KCZ81088.1"/>
    <property type="molecule type" value="Genomic_DNA"/>
</dbReference>
<reference evidence="3" key="1">
    <citation type="submission" date="2013-02" db="EMBL/GenBank/DDBJ databases">
        <authorList>
            <consortium name="The Broad Institute Genome Sequencing Platform"/>
            <person name="Cuomo C."/>
            <person name="Becnel J."/>
            <person name="Sanscrainte N."/>
            <person name="Walker B."/>
            <person name="Young S.K."/>
            <person name="Zeng Q."/>
            <person name="Gargeya S."/>
            <person name="Fitzgerald M."/>
            <person name="Haas B."/>
            <person name="Abouelleil A."/>
            <person name="Alvarado L."/>
            <person name="Arachchi H.M."/>
            <person name="Berlin A.M."/>
            <person name="Chapman S.B."/>
            <person name="Dewar J."/>
            <person name="Goldberg J."/>
            <person name="Griggs A."/>
            <person name="Gujja S."/>
            <person name="Hansen M."/>
            <person name="Howarth C."/>
            <person name="Imamovic A."/>
            <person name="Larimer J."/>
            <person name="McCowan C."/>
            <person name="Murphy C."/>
            <person name="Neiman D."/>
            <person name="Pearson M."/>
            <person name="Priest M."/>
            <person name="Roberts A."/>
            <person name="Saif S."/>
            <person name="Shea T."/>
            <person name="Sisk P."/>
            <person name="Sykes S."/>
            <person name="Wortman J."/>
            <person name="Nusbaum C."/>
            <person name="Birren B."/>
        </authorList>
    </citation>
    <scope>NUCLEOTIDE SEQUENCE [LARGE SCALE GENOMIC DNA]</scope>
    <source>
        <strain evidence="3">PRA339</strain>
    </source>
</reference>
<organism evidence="2 3">
    <name type="scientific">Anncaliia algerae PRA339</name>
    <dbReference type="NCBI Taxonomy" id="1288291"/>
    <lineage>
        <taxon>Eukaryota</taxon>
        <taxon>Fungi</taxon>
        <taxon>Fungi incertae sedis</taxon>
        <taxon>Microsporidia</taxon>
        <taxon>Tubulinosematoidea</taxon>
        <taxon>Tubulinosematidae</taxon>
        <taxon>Anncaliia</taxon>
    </lineage>
</organism>
<evidence type="ECO:0000259" key="1">
    <source>
        <dbReference type="SMART" id="SM01126"/>
    </source>
</evidence>
<dbReference type="PANTHER" id="PTHR47163">
    <property type="entry name" value="DDE_TNP_IS1595 DOMAIN-CONTAINING PROTEIN"/>
    <property type="match status" value="1"/>
</dbReference>
<dbReference type="VEuPathDB" id="MicrosporidiaDB:H312_01514"/>
<keyword evidence="3" id="KW-1185">Reference proteome</keyword>
<dbReference type="Pfam" id="PF12762">
    <property type="entry name" value="DDE_Tnp_IS1595"/>
    <property type="match status" value="1"/>
</dbReference>
<name>A0A059F1F4_9MICR</name>
<dbReference type="NCBIfam" id="NF033547">
    <property type="entry name" value="transpos_IS1595"/>
    <property type="match status" value="1"/>
</dbReference>
<dbReference type="Proteomes" id="UP000030655">
    <property type="component" value="Unassembled WGS sequence"/>
</dbReference>
<dbReference type="OrthoDB" id="7732882at2759"/>
<proteinExistence type="predicted"/>
<evidence type="ECO:0000313" key="3">
    <source>
        <dbReference type="Proteomes" id="UP000030655"/>
    </source>
</evidence>
<dbReference type="InterPro" id="IPR053164">
    <property type="entry name" value="IS1016-like_transposase"/>
</dbReference>
<protein>
    <recommendedName>
        <fullName evidence="1">ISXO2-like transposase domain-containing protein</fullName>
    </recommendedName>
</protein>
<evidence type="ECO:0000313" key="2">
    <source>
        <dbReference type="EMBL" id="KCZ81088.1"/>
    </source>
</evidence>
<dbReference type="PANTHER" id="PTHR47163:SF2">
    <property type="entry name" value="SI:DKEY-17M8.2"/>
    <property type="match status" value="1"/>
</dbReference>
<dbReference type="InterPro" id="IPR024445">
    <property type="entry name" value="Tnp_ISXO2-like"/>
</dbReference>
<dbReference type="AlphaFoldDB" id="A0A059F1F4"/>
<feature type="domain" description="ISXO2-like transposase" evidence="1">
    <location>
        <begin position="130"/>
        <end position="274"/>
    </location>
</feature>
<gene>
    <name evidence="2" type="ORF">H312_01514</name>
</gene>
<reference evidence="2 3" key="2">
    <citation type="submission" date="2014-03" db="EMBL/GenBank/DDBJ databases">
        <title>The Genome Sequence of Anncaliia algerae insect isolate PRA339.</title>
        <authorList>
            <consortium name="The Broad Institute Genome Sequencing Platform"/>
            <consortium name="The Broad Institute Genome Sequencing Center for Infectious Disease"/>
            <person name="Cuomo C."/>
            <person name="Becnel J."/>
            <person name="Sanscrainte N."/>
            <person name="Walker B."/>
            <person name="Young S.K."/>
            <person name="Zeng Q."/>
            <person name="Gargeya S."/>
            <person name="Fitzgerald M."/>
            <person name="Haas B."/>
            <person name="Abouelleil A."/>
            <person name="Alvarado L."/>
            <person name="Arachchi H.M."/>
            <person name="Berlin A.M."/>
            <person name="Chapman S.B."/>
            <person name="Dewar J."/>
            <person name="Goldberg J."/>
            <person name="Griggs A."/>
            <person name="Gujja S."/>
            <person name="Hansen M."/>
            <person name="Howarth C."/>
            <person name="Imamovic A."/>
            <person name="Larimer J."/>
            <person name="McCowan C."/>
            <person name="Murphy C."/>
            <person name="Neiman D."/>
            <person name="Pearson M."/>
            <person name="Priest M."/>
            <person name="Roberts A."/>
            <person name="Saif S."/>
            <person name="Shea T."/>
            <person name="Sisk P."/>
            <person name="Sykes S."/>
            <person name="Wortman J."/>
            <person name="Nusbaum C."/>
            <person name="Birren B."/>
        </authorList>
    </citation>
    <scope>NUCLEOTIDE SEQUENCE [LARGE SCALE GENOMIC DNA]</scope>
    <source>
        <strain evidence="2 3">PRA339</strain>
    </source>
</reference>
<dbReference type="HOGENOM" id="CLU_044348_0_0_1"/>
<accession>A0A059F1F4</accession>
<sequence>MHITHRQLVNKTSTLLSTIQWLQEIKILPESKTCINCVNQLLRLVSYKKTYRWKCTKCSSACSIFENTIFFNTKLEITRLLDLVYFWSMDQNQTKVKHEIECNAQKTVCDWFKKLQKLSYIVMRDESSSKIGGTGHIVEIDESLFSKRKYNVGRVPRSPWVVGGIDLETKECFFVEVTHRNADTLKYIILEKVEPGSLIITDEWRGYWGLEELGYHHITVNHSENFICPLTGANTQLIENTWGWMKRKIRARGLKNNGDLTLIFAEFLFKKRYKDNAFYKILNCLCNSAERINF</sequence>
<dbReference type="SMART" id="SM01126">
    <property type="entry name" value="DDE_Tnp_IS1595"/>
    <property type="match status" value="1"/>
</dbReference>